<proteinExistence type="predicted"/>
<comment type="caution">
    <text evidence="2">The sequence shown here is derived from an EMBL/GenBank/DDBJ whole genome shotgun (WGS) entry which is preliminary data.</text>
</comment>
<dbReference type="AlphaFoldDB" id="A0A8S8ZTX0"/>
<feature type="compositionally biased region" description="Polar residues" evidence="1">
    <location>
        <begin position="289"/>
        <end position="314"/>
    </location>
</feature>
<accession>A0A8S8ZTX0</accession>
<evidence type="ECO:0000313" key="2">
    <source>
        <dbReference type="EMBL" id="KAA8633503.1"/>
    </source>
</evidence>
<feature type="compositionally biased region" description="Acidic residues" evidence="1">
    <location>
        <begin position="619"/>
        <end position="628"/>
    </location>
</feature>
<name>A0A8S8ZTX0_SORMA</name>
<evidence type="ECO:0000256" key="1">
    <source>
        <dbReference type="SAM" id="MobiDB-lite"/>
    </source>
</evidence>
<gene>
    <name evidence="2" type="ORF">SMACR_05076</name>
</gene>
<feature type="compositionally biased region" description="Acidic residues" evidence="1">
    <location>
        <begin position="650"/>
        <end position="698"/>
    </location>
</feature>
<feature type="compositionally biased region" description="Basic residues" evidence="1">
    <location>
        <begin position="340"/>
        <end position="349"/>
    </location>
</feature>
<protein>
    <submittedName>
        <fullName evidence="2">Uncharacterized protein</fullName>
    </submittedName>
</protein>
<organism evidence="2 3">
    <name type="scientific">Sordaria macrospora</name>
    <dbReference type="NCBI Taxonomy" id="5147"/>
    <lineage>
        <taxon>Eukaryota</taxon>
        <taxon>Fungi</taxon>
        <taxon>Dikarya</taxon>
        <taxon>Ascomycota</taxon>
        <taxon>Pezizomycotina</taxon>
        <taxon>Sordariomycetes</taxon>
        <taxon>Sordariomycetidae</taxon>
        <taxon>Sordariales</taxon>
        <taxon>Sordariaceae</taxon>
        <taxon>Sordaria</taxon>
    </lineage>
</organism>
<feature type="region of interest" description="Disordered" evidence="1">
    <location>
        <begin position="455"/>
        <end position="478"/>
    </location>
</feature>
<sequence>MAVLPLPDIGTWLFRRGDSDRKRVAAENPVAIVKQLDGHIKTLKLKQPDPSHSHSALKDADKDALVGAMLLMGKSLQDALNMFISEVLPHDEYPKGWNEVLSGTLGGLHRALTDTLVTLERPSAEVGLSMKQQQESLKTRTLSLELDEAPVKPGLNRSESAPAATVQGEISPDFPPLGPPLRLAPVPERFEPAYEYRDLAAENPGVSIAVIQELRAEMRVNAAIQLAIESLEFTEGQLQLVKQVNKAAGGAGANLEPVQQHFYEGYDRILRRAVELERRDCSSEVPVPVQQQSRNENRPQTSHTQSSAQLSPTSWKPRAPRRISLVTIPPPHEEEALARGQRRGSHTQKRPGTAPNDERPQPHGLSKSQQLQPSNQQPTLRRRLSLAEELAMAGNTDSDSSNYGDEVDYDYDDEDNDHSYQEDDNEDHEGHQDDEEEDEEFGEFGEVGEASVIQSELGSGSDRDLASPRTPAYGPGGGLSPGVGPGGPGGFVHGMVHGGLGLAAAAGNGDHHDLNHMQHSRMSSLDSIPMSEGIVGQIPPSEYGSQFDGEGSTYGGGGRGYGWAHSRQISNVSTTFDDRISYVPSTQWGNVESVEEGYEGEEEEYEHHQQQGQQQGREGDEEEEEEEELKGPGGRPLSGYFPGAGRYDGEYDDDREYGDDMDDEEGDGYADEDEGMEGGDHDDEGSGGSVDENEELTEIIEQLRPYMMLGGATGNTGNTGRISA</sequence>
<feature type="compositionally biased region" description="Acidic residues" evidence="1">
    <location>
        <begin position="593"/>
        <end position="604"/>
    </location>
</feature>
<dbReference type="VEuPathDB" id="FungiDB:SMAC_05076"/>
<feature type="compositionally biased region" description="Polar residues" evidence="1">
    <location>
        <begin position="366"/>
        <end position="379"/>
    </location>
</feature>
<feature type="region of interest" description="Disordered" evidence="1">
    <location>
        <begin position="280"/>
        <end position="380"/>
    </location>
</feature>
<feature type="region of interest" description="Disordered" evidence="1">
    <location>
        <begin position="587"/>
        <end position="724"/>
    </location>
</feature>
<feature type="region of interest" description="Disordered" evidence="1">
    <location>
        <begin position="393"/>
        <end position="443"/>
    </location>
</feature>
<evidence type="ECO:0000313" key="3">
    <source>
        <dbReference type="Proteomes" id="UP000433876"/>
    </source>
</evidence>
<feature type="compositionally biased region" description="Low complexity" evidence="1">
    <location>
        <begin position="715"/>
        <end position="724"/>
    </location>
</feature>
<feature type="compositionally biased region" description="Acidic residues" evidence="1">
    <location>
        <begin position="405"/>
        <end position="443"/>
    </location>
</feature>
<reference evidence="2 3" key="1">
    <citation type="submission" date="2017-07" db="EMBL/GenBank/DDBJ databases">
        <title>Genome sequence of the Sordaria macrospora wild type strain R19027.</title>
        <authorList>
            <person name="Nowrousian M."/>
            <person name="Teichert I."/>
            <person name="Kueck U."/>
        </authorList>
    </citation>
    <scope>NUCLEOTIDE SEQUENCE [LARGE SCALE GENOMIC DNA]</scope>
    <source>
        <strain evidence="2 3">R19027</strain>
        <tissue evidence="2">Mycelium</tissue>
    </source>
</reference>
<dbReference type="EMBL" id="NMPR01000036">
    <property type="protein sequence ID" value="KAA8633503.1"/>
    <property type="molecule type" value="Genomic_DNA"/>
</dbReference>
<dbReference type="OMA" id="FEPAYEY"/>
<dbReference type="Proteomes" id="UP000433876">
    <property type="component" value="Unassembled WGS sequence"/>
</dbReference>
<feature type="region of interest" description="Disordered" evidence="1">
    <location>
        <begin position="152"/>
        <end position="177"/>
    </location>
</feature>